<dbReference type="EMBL" id="CP031264">
    <property type="protein sequence ID" value="AXI78307.1"/>
    <property type="molecule type" value="Genomic_DNA"/>
</dbReference>
<dbReference type="InterPro" id="IPR003594">
    <property type="entry name" value="HATPase_dom"/>
</dbReference>
<dbReference type="PRINTS" id="PR00344">
    <property type="entry name" value="BCTRLSENSOR"/>
</dbReference>
<dbReference type="Gene3D" id="1.10.287.130">
    <property type="match status" value="1"/>
</dbReference>
<feature type="compositionally biased region" description="Low complexity" evidence="11">
    <location>
        <begin position="468"/>
        <end position="478"/>
    </location>
</feature>
<dbReference type="CDD" id="cd00075">
    <property type="entry name" value="HATPase"/>
    <property type="match status" value="1"/>
</dbReference>
<dbReference type="InterPro" id="IPR036097">
    <property type="entry name" value="HisK_dim/P_sf"/>
</dbReference>
<feature type="domain" description="HAMP" evidence="14">
    <location>
        <begin position="196"/>
        <end position="249"/>
    </location>
</feature>
<evidence type="ECO:0000256" key="11">
    <source>
        <dbReference type="SAM" id="MobiDB-lite"/>
    </source>
</evidence>
<dbReference type="RefSeq" id="WP_111489256.1">
    <property type="nucleotide sequence ID" value="NZ_CP031264.1"/>
</dbReference>
<dbReference type="Gene3D" id="3.30.565.10">
    <property type="entry name" value="Histidine kinase-like ATPase, C-terminal domain"/>
    <property type="match status" value="1"/>
</dbReference>
<feature type="domain" description="Histidine kinase" evidence="13">
    <location>
        <begin position="257"/>
        <end position="471"/>
    </location>
</feature>
<proteinExistence type="predicted"/>
<feature type="transmembrane region" description="Helical" evidence="12">
    <location>
        <begin position="172"/>
        <end position="195"/>
    </location>
</feature>
<dbReference type="OrthoDB" id="9786919at2"/>
<dbReference type="SUPFAM" id="SSF55874">
    <property type="entry name" value="ATPase domain of HSP90 chaperone/DNA topoisomerase II/histidine kinase"/>
    <property type="match status" value="1"/>
</dbReference>
<dbReference type="PROSITE" id="PS50885">
    <property type="entry name" value="HAMP"/>
    <property type="match status" value="1"/>
</dbReference>
<feature type="region of interest" description="Disordered" evidence="11">
    <location>
        <begin position="447"/>
        <end position="496"/>
    </location>
</feature>
<accession>A0A345SX52</accession>
<dbReference type="SMART" id="SM00304">
    <property type="entry name" value="HAMP"/>
    <property type="match status" value="1"/>
</dbReference>
<dbReference type="PROSITE" id="PS50109">
    <property type="entry name" value="HIS_KIN"/>
    <property type="match status" value="1"/>
</dbReference>
<dbReference type="Pfam" id="PF02518">
    <property type="entry name" value="HATPase_c"/>
    <property type="match status" value="1"/>
</dbReference>
<dbReference type="KEGG" id="stri:C7M71_013510"/>
<evidence type="ECO:0000256" key="8">
    <source>
        <dbReference type="ARBA" id="ARBA00022989"/>
    </source>
</evidence>
<dbReference type="SMART" id="SM00388">
    <property type="entry name" value="HisKA"/>
    <property type="match status" value="1"/>
</dbReference>
<keyword evidence="16" id="KW-1185">Reference proteome</keyword>
<evidence type="ECO:0000256" key="1">
    <source>
        <dbReference type="ARBA" id="ARBA00000085"/>
    </source>
</evidence>
<dbReference type="GO" id="GO:0000155">
    <property type="term" value="F:phosphorelay sensor kinase activity"/>
    <property type="evidence" value="ECO:0007669"/>
    <property type="project" value="InterPro"/>
</dbReference>
<dbReference type="Proteomes" id="UP000249340">
    <property type="component" value="Chromosome"/>
</dbReference>
<comment type="subcellular location">
    <subcellularLocation>
        <location evidence="2">Cell membrane</location>
    </subcellularLocation>
</comment>
<keyword evidence="9" id="KW-0902">Two-component regulatory system</keyword>
<dbReference type="InterPro" id="IPR050428">
    <property type="entry name" value="TCS_sensor_his_kinase"/>
</dbReference>
<evidence type="ECO:0000256" key="3">
    <source>
        <dbReference type="ARBA" id="ARBA00012438"/>
    </source>
</evidence>
<dbReference type="InterPro" id="IPR003660">
    <property type="entry name" value="HAMP_dom"/>
</dbReference>
<evidence type="ECO:0000259" key="13">
    <source>
        <dbReference type="PROSITE" id="PS50109"/>
    </source>
</evidence>
<organism evidence="15 16">
    <name type="scientific">Peterkaempfera bronchialis</name>
    <dbReference type="NCBI Taxonomy" id="2126346"/>
    <lineage>
        <taxon>Bacteria</taxon>
        <taxon>Bacillati</taxon>
        <taxon>Actinomycetota</taxon>
        <taxon>Actinomycetes</taxon>
        <taxon>Kitasatosporales</taxon>
        <taxon>Streptomycetaceae</taxon>
        <taxon>Peterkaempfera</taxon>
    </lineage>
</organism>
<dbReference type="PANTHER" id="PTHR45436:SF5">
    <property type="entry name" value="SENSOR HISTIDINE KINASE TRCS"/>
    <property type="match status" value="1"/>
</dbReference>
<evidence type="ECO:0000256" key="5">
    <source>
        <dbReference type="ARBA" id="ARBA00022679"/>
    </source>
</evidence>
<keyword evidence="8 12" id="KW-1133">Transmembrane helix</keyword>
<dbReference type="PANTHER" id="PTHR45436">
    <property type="entry name" value="SENSOR HISTIDINE KINASE YKOH"/>
    <property type="match status" value="1"/>
</dbReference>
<evidence type="ECO:0000256" key="9">
    <source>
        <dbReference type="ARBA" id="ARBA00023012"/>
    </source>
</evidence>
<keyword evidence="6 12" id="KW-0812">Transmembrane</keyword>
<evidence type="ECO:0000313" key="16">
    <source>
        <dbReference type="Proteomes" id="UP000249340"/>
    </source>
</evidence>
<keyword evidence="7 15" id="KW-0418">Kinase</keyword>
<reference evidence="16" key="1">
    <citation type="submission" date="2018-07" db="EMBL/GenBank/DDBJ databases">
        <title>Streptacidiphilus bronchialis DSM 106435 chromosome.</title>
        <authorList>
            <person name="Batra D."/>
            <person name="Gulvik C.A."/>
        </authorList>
    </citation>
    <scope>NUCLEOTIDE SEQUENCE [LARGE SCALE GENOMIC DNA]</scope>
    <source>
        <strain evidence="16">DSM 106435</strain>
    </source>
</reference>
<keyword evidence="10 12" id="KW-0472">Membrane</keyword>
<keyword evidence="4" id="KW-0597">Phosphoprotein</keyword>
<dbReference type="Pfam" id="PF00512">
    <property type="entry name" value="HisKA"/>
    <property type="match status" value="1"/>
</dbReference>
<evidence type="ECO:0000313" key="15">
    <source>
        <dbReference type="EMBL" id="AXI78307.1"/>
    </source>
</evidence>
<dbReference type="SUPFAM" id="SSF47384">
    <property type="entry name" value="Homodimeric domain of signal transducing histidine kinase"/>
    <property type="match status" value="1"/>
</dbReference>
<evidence type="ECO:0000256" key="10">
    <source>
        <dbReference type="ARBA" id="ARBA00023136"/>
    </source>
</evidence>
<dbReference type="CDD" id="cd00082">
    <property type="entry name" value="HisKA"/>
    <property type="match status" value="1"/>
</dbReference>
<dbReference type="EC" id="2.7.13.3" evidence="3"/>
<dbReference type="InterPro" id="IPR036890">
    <property type="entry name" value="HATPase_C_sf"/>
</dbReference>
<sequence>MDRSIRLRITDWLRRIPLRRRLAVLTAVAVAVAVAVSAFSCWLLVRDQLSRQRDERLRAYITVPRARPMDPIAVVQQFCGNHGPPPGLRQSDTVASVIGPDGLICTTNGSDTGTALNVTAADEAVAMEPGSDNWRDGTLAKGTEVRVYTRNLGMGVALAVATDRIDGQLDLLALRLAIVAACGVIMASSAGLLVARASLKPVDRLTDVVEHIARTEEVGATIPVAGTDEIARLSESFNSMSTALAHSRDRQTRLIADAGHELRTPLTSLRTNVDLLVRSDSTGRALPPETRTRLLGNMQAQMGELSTLIGDLLELSRPTNGRSGQEISAVALHEIAARAVDRGRLRGPGLRFEVRLQPWYVRGSAHSLERAVINLLDNAVKYSPPGGTVDVSLSGGRLTVRDRGPGIAPDELPYVFDRFWRSPSSRQLPGSGLGLSIVAQTVRDSGGEVTLGPADDGGPGTLASVLLPGSPSAAISPAAPIPPAAPAGEHDGGRTA</sequence>
<dbReference type="SUPFAM" id="SSF158472">
    <property type="entry name" value="HAMP domain-like"/>
    <property type="match status" value="1"/>
</dbReference>
<feature type="transmembrane region" description="Helical" evidence="12">
    <location>
        <begin position="21"/>
        <end position="45"/>
    </location>
</feature>
<evidence type="ECO:0000256" key="2">
    <source>
        <dbReference type="ARBA" id="ARBA00004236"/>
    </source>
</evidence>
<dbReference type="InterPro" id="IPR005467">
    <property type="entry name" value="His_kinase_dom"/>
</dbReference>
<dbReference type="InterPro" id="IPR003661">
    <property type="entry name" value="HisK_dim/P_dom"/>
</dbReference>
<dbReference type="CDD" id="cd06225">
    <property type="entry name" value="HAMP"/>
    <property type="match status" value="1"/>
</dbReference>
<dbReference type="Pfam" id="PF00672">
    <property type="entry name" value="HAMP"/>
    <property type="match status" value="1"/>
</dbReference>
<gene>
    <name evidence="15" type="ORF">C7M71_013510</name>
</gene>
<evidence type="ECO:0000256" key="12">
    <source>
        <dbReference type="SAM" id="Phobius"/>
    </source>
</evidence>
<name>A0A345SX52_9ACTN</name>
<evidence type="ECO:0000256" key="6">
    <source>
        <dbReference type="ARBA" id="ARBA00022692"/>
    </source>
</evidence>
<keyword evidence="5" id="KW-0808">Transferase</keyword>
<evidence type="ECO:0000256" key="7">
    <source>
        <dbReference type="ARBA" id="ARBA00022777"/>
    </source>
</evidence>
<protein>
    <recommendedName>
        <fullName evidence="3">histidine kinase</fullName>
        <ecNumber evidence="3">2.7.13.3</ecNumber>
    </recommendedName>
</protein>
<dbReference type="Gene3D" id="6.10.340.10">
    <property type="match status" value="1"/>
</dbReference>
<dbReference type="InterPro" id="IPR004358">
    <property type="entry name" value="Sig_transdc_His_kin-like_C"/>
</dbReference>
<dbReference type="AlphaFoldDB" id="A0A345SX52"/>
<comment type="catalytic activity">
    <reaction evidence="1">
        <text>ATP + protein L-histidine = ADP + protein N-phospho-L-histidine.</text>
        <dbReference type="EC" id="2.7.13.3"/>
    </reaction>
</comment>
<evidence type="ECO:0000256" key="4">
    <source>
        <dbReference type="ARBA" id="ARBA00022553"/>
    </source>
</evidence>
<dbReference type="GO" id="GO:0005886">
    <property type="term" value="C:plasma membrane"/>
    <property type="evidence" value="ECO:0007669"/>
    <property type="project" value="UniProtKB-SubCell"/>
</dbReference>
<evidence type="ECO:0000259" key="14">
    <source>
        <dbReference type="PROSITE" id="PS50885"/>
    </source>
</evidence>
<dbReference type="SMART" id="SM00387">
    <property type="entry name" value="HATPase_c"/>
    <property type="match status" value="1"/>
</dbReference>